<reference evidence="1" key="1">
    <citation type="submission" date="2022-05" db="EMBL/GenBank/DDBJ databases">
        <title>Chromosome-level genome of Chaenocephalus aceratus.</title>
        <authorList>
            <person name="Park H."/>
        </authorList>
    </citation>
    <scope>NUCLEOTIDE SEQUENCE</scope>
    <source>
        <strain evidence="1">KU_202001</strain>
    </source>
</reference>
<accession>A0ACB9WBV5</accession>
<gene>
    <name evidence="1" type="ORF">KUCAC02_019084</name>
</gene>
<dbReference type="EMBL" id="CM043801">
    <property type="protein sequence ID" value="KAI4810244.1"/>
    <property type="molecule type" value="Genomic_DNA"/>
</dbReference>
<keyword evidence="2" id="KW-1185">Reference proteome</keyword>
<evidence type="ECO:0000313" key="1">
    <source>
        <dbReference type="EMBL" id="KAI4810244.1"/>
    </source>
</evidence>
<evidence type="ECO:0000313" key="2">
    <source>
        <dbReference type="Proteomes" id="UP001057452"/>
    </source>
</evidence>
<sequence>MAKPLDHIKRPMNAFMVWSRGQRRKMAQENQRCTTQRSARDWAQSGSCSPTRRSALTSTRPRGCGLST</sequence>
<dbReference type="Proteomes" id="UP001057452">
    <property type="component" value="Chromosome 17"/>
</dbReference>
<name>A0ACB9WBV5_CHAAC</name>
<proteinExistence type="predicted"/>
<comment type="caution">
    <text evidence="1">The sequence shown here is derived from an EMBL/GenBank/DDBJ whole genome shotgun (WGS) entry which is preliminary data.</text>
</comment>
<organism evidence="1 2">
    <name type="scientific">Chaenocephalus aceratus</name>
    <name type="common">Blackfin icefish</name>
    <name type="synonym">Chaenichthys aceratus</name>
    <dbReference type="NCBI Taxonomy" id="36190"/>
    <lineage>
        <taxon>Eukaryota</taxon>
        <taxon>Metazoa</taxon>
        <taxon>Chordata</taxon>
        <taxon>Craniata</taxon>
        <taxon>Vertebrata</taxon>
        <taxon>Euteleostomi</taxon>
        <taxon>Actinopterygii</taxon>
        <taxon>Neopterygii</taxon>
        <taxon>Teleostei</taxon>
        <taxon>Neoteleostei</taxon>
        <taxon>Acanthomorphata</taxon>
        <taxon>Eupercaria</taxon>
        <taxon>Perciformes</taxon>
        <taxon>Notothenioidei</taxon>
        <taxon>Channichthyidae</taxon>
        <taxon>Chaenocephalus</taxon>
    </lineage>
</organism>
<protein>
    <submittedName>
        <fullName evidence="1">Uncharacterized protein</fullName>
    </submittedName>
</protein>